<feature type="compositionally biased region" description="Pro residues" evidence="2">
    <location>
        <begin position="54"/>
        <end position="66"/>
    </location>
</feature>
<dbReference type="PANTHER" id="PTHR24559">
    <property type="entry name" value="TRANSPOSON TY3-I GAG-POL POLYPROTEIN"/>
    <property type="match status" value="1"/>
</dbReference>
<organism evidence="5 6">
    <name type="scientific">Gossypium australe</name>
    <dbReference type="NCBI Taxonomy" id="47621"/>
    <lineage>
        <taxon>Eukaryota</taxon>
        <taxon>Viridiplantae</taxon>
        <taxon>Streptophyta</taxon>
        <taxon>Embryophyta</taxon>
        <taxon>Tracheophyta</taxon>
        <taxon>Spermatophyta</taxon>
        <taxon>Magnoliopsida</taxon>
        <taxon>eudicotyledons</taxon>
        <taxon>Gunneridae</taxon>
        <taxon>Pentapetalae</taxon>
        <taxon>rosids</taxon>
        <taxon>malvids</taxon>
        <taxon>Malvales</taxon>
        <taxon>Malvaceae</taxon>
        <taxon>Malvoideae</taxon>
        <taxon>Gossypium</taxon>
    </lineage>
</organism>
<evidence type="ECO:0000256" key="2">
    <source>
        <dbReference type="SAM" id="MobiDB-lite"/>
    </source>
</evidence>
<dbReference type="CDD" id="cd00303">
    <property type="entry name" value="retropepsin_like"/>
    <property type="match status" value="1"/>
</dbReference>
<keyword evidence="1" id="KW-0863">Zinc-finger</keyword>
<dbReference type="GO" id="GO:0008270">
    <property type="term" value="F:zinc ion binding"/>
    <property type="evidence" value="ECO:0007669"/>
    <property type="project" value="UniProtKB-KW"/>
</dbReference>
<name>A0A5B6VXU4_9ROSI</name>
<feature type="domain" description="CCHC-type" evidence="3">
    <location>
        <begin position="287"/>
        <end position="302"/>
    </location>
</feature>
<dbReference type="OrthoDB" id="415724at2759"/>
<dbReference type="PROSITE" id="PS50158">
    <property type="entry name" value="ZF_CCHC"/>
    <property type="match status" value="1"/>
</dbReference>
<evidence type="ECO:0000259" key="3">
    <source>
        <dbReference type="PROSITE" id="PS50158"/>
    </source>
</evidence>
<evidence type="ECO:0000256" key="1">
    <source>
        <dbReference type="PROSITE-ProRule" id="PRU00047"/>
    </source>
</evidence>
<feature type="domain" description="Reverse transcriptase" evidence="4">
    <location>
        <begin position="574"/>
        <end position="710"/>
    </location>
</feature>
<proteinExistence type="predicted"/>
<evidence type="ECO:0000259" key="4">
    <source>
        <dbReference type="PROSITE" id="PS50878"/>
    </source>
</evidence>
<dbReference type="GO" id="GO:0003676">
    <property type="term" value="F:nucleic acid binding"/>
    <property type="evidence" value="ECO:0007669"/>
    <property type="project" value="InterPro"/>
</dbReference>
<comment type="caution">
    <text evidence="5">The sequence shown here is derived from an EMBL/GenBank/DDBJ whole genome shotgun (WGS) entry which is preliminary data.</text>
</comment>
<dbReference type="Proteomes" id="UP000325315">
    <property type="component" value="Unassembled WGS sequence"/>
</dbReference>
<reference evidence="6" key="1">
    <citation type="journal article" date="2019" name="Plant Biotechnol. J.">
        <title>Genome sequencing of the Australian wild diploid species Gossypium australe highlights disease resistance and delayed gland morphogenesis.</title>
        <authorList>
            <person name="Cai Y."/>
            <person name="Cai X."/>
            <person name="Wang Q."/>
            <person name="Wang P."/>
            <person name="Zhang Y."/>
            <person name="Cai C."/>
            <person name="Xu Y."/>
            <person name="Wang K."/>
            <person name="Zhou Z."/>
            <person name="Wang C."/>
            <person name="Geng S."/>
            <person name="Li B."/>
            <person name="Dong Q."/>
            <person name="Hou Y."/>
            <person name="Wang H."/>
            <person name="Ai P."/>
            <person name="Liu Z."/>
            <person name="Yi F."/>
            <person name="Sun M."/>
            <person name="An G."/>
            <person name="Cheng J."/>
            <person name="Zhang Y."/>
            <person name="Shi Q."/>
            <person name="Xie Y."/>
            <person name="Shi X."/>
            <person name="Chang Y."/>
            <person name="Huang F."/>
            <person name="Chen Y."/>
            <person name="Hong S."/>
            <person name="Mi L."/>
            <person name="Sun Q."/>
            <person name="Zhang L."/>
            <person name="Zhou B."/>
            <person name="Peng R."/>
            <person name="Zhang X."/>
            <person name="Liu F."/>
        </authorList>
    </citation>
    <scope>NUCLEOTIDE SEQUENCE [LARGE SCALE GENOMIC DNA]</scope>
    <source>
        <strain evidence="6">cv. PA1801</strain>
    </source>
</reference>
<feature type="region of interest" description="Disordered" evidence="2">
    <location>
        <begin position="1"/>
        <end position="32"/>
    </location>
</feature>
<keyword evidence="1" id="KW-0479">Metal-binding</keyword>
<feature type="region of interest" description="Disordered" evidence="2">
    <location>
        <begin position="307"/>
        <end position="338"/>
    </location>
</feature>
<keyword evidence="6" id="KW-1185">Reference proteome</keyword>
<dbReference type="InterPro" id="IPR001878">
    <property type="entry name" value="Znf_CCHC"/>
</dbReference>
<dbReference type="InterPro" id="IPR021109">
    <property type="entry name" value="Peptidase_aspartic_dom_sf"/>
</dbReference>
<dbReference type="Pfam" id="PF00078">
    <property type="entry name" value="RVT_1"/>
    <property type="match status" value="1"/>
</dbReference>
<keyword evidence="1" id="KW-0862">Zinc</keyword>
<gene>
    <name evidence="5" type="ORF">EPI10_024183</name>
</gene>
<dbReference type="AlphaFoldDB" id="A0A5B6VXU4"/>
<dbReference type="Gene3D" id="4.10.60.10">
    <property type="entry name" value="Zinc finger, CCHC-type"/>
    <property type="match status" value="1"/>
</dbReference>
<feature type="compositionally biased region" description="Polar residues" evidence="2">
    <location>
        <begin position="325"/>
        <end position="334"/>
    </location>
</feature>
<dbReference type="InterPro" id="IPR043502">
    <property type="entry name" value="DNA/RNA_pol_sf"/>
</dbReference>
<dbReference type="InterPro" id="IPR000477">
    <property type="entry name" value="RT_dom"/>
</dbReference>
<dbReference type="PROSITE" id="PS50878">
    <property type="entry name" value="RT_POL"/>
    <property type="match status" value="1"/>
</dbReference>
<dbReference type="InterPro" id="IPR053134">
    <property type="entry name" value="RNA-dir_DNA_polymerase"/>
</dbReference>
<accession>A0A5B6VXU4</accession>
<feature type="compositionally biased region" description="Basic and acidic residues" evidence="2">
    <location>
        <begin position="1"/>
        <end position="14"/>
    </location>
</feature>
<dbReference type="Gene3D" id="2.40.70.10">
    <property type="entry name" value="Acid Proteases"/>
    <property type="match status" value="1"/>
</dbReference>
<evidence type="ECO:0000313" key="6">
    <source>
        <dbReference type="Proteomes" id="UP000325315"/>
    </source>
</evidence>
<dbReference type="Gene3D" id="3.10.10.10">
    <property type="entry name" value="HIV Type 1 Reverse Transcriptase, subunit A, domain 1"/>
    <property type="match status" value="1"/>
</dbReference>
<dbReference type="CDD" id="cd01647">
    <property type="entry name" value="RT_LTR"/>
    <property type="match status" value="1"/>
</dbReference>
<dbReference type="InterPro" id="IPR043128">
    <property type="entry name" value="Rev_trsase/Diguanyl_cyclase"/>
</dbReference>
<feature type="region of interest" description="Disordered" evidence="2">
    <location>
        <begin position="47"/>
        <end position="66"/>
    </location>
</feature>
<sequence>MGSDLDRTVADDAARTAPVDSRPETLGQGEEAREAFLRMMSNWYTEYTRANPNSQPPPPPPIRQPTPVVPQVVEVVRRERPPIYKIQKQGAEEFWASEDDDPERAELWLENTIRVFDELSCTPEECLKCTVSLLRDSAYQWWNTLVSVVPRERCVSTEAIISKRFVDRLNEDIRLYVKVLELKEFVLLVDRVCKVEELAKEKRRAEIEFRDLRKRQLSKSYKSSSKKLRDFSTRPVTSIGVSNRSKGKQFSGSKVQTTLVASIGNIRSSRPKWPRHFGDCRANGKACFRCGPLDHFIIDCPEVGEKEKSQNARSGSAARGRLQRNLGNKMSNKNPFREQTARVEGRAPARTYAIHAREEEYSFDVITGTFSLYDTRVIALIDPGSTHSYKYMNLSTEFIIRVSNPLGKYALVDRVCKGFPLMIKGYCFPVDLMLLPFDEFDVILGINWLVTHGEVNFIELKNENGDFIRVESDKQDRSPVVISSLLTQKYLRKGYEAYLAIVMNAKETELRIELVPIVCEYPDVFPKEMPGLPPAREIEFGIELAPGIAPISIAPYRIAPTELKELKAQLLKLTNKGFARPSFSPWVALILFVKKKDGSMRLCIDYQQLNKVTVKNKYPLPRIDDLFDQLKGATVFSKIDLRSGYYQLRARDSDVTKTAFRTRYGHYEFLVMPFGLTNAPSIFMDLMNRIFRSYLDKFVVVFIDEILIYS</sequence>
<dbReference type="PANTHER" id="PTHR24559:SF444">
    <property type="entry name" value="REVERSE TRANSCRIPTASE DOMAIN-CONTAINING PROTEIN"/>
    <property type="match status" value="1"/>
</dbReference>
<dbReference type="SUPFAM" id="SSF56672">
    <property type="entry name" value="DNA/RNA polymerases"/>
    <property type="match status" value="1"/>
</dbReference>
<dbReference type="Gene3D" id="3.30.70.270">
    <property type="match status" value="1"/>
</dbReference>
<evidence type="ECO:0000313" key="5">
    <source>
        <dbReference type="EMBL" id="KAA3473836.1"/>
    </source>
</evidence>
<dbReference type="Pfam" id="PF08284">
    <property type="entry name" value="RVP_2"/>
    <property type="match status" value="1"/>
</dbReference>
<dbReference type="EMBL" id="SMMG02000005">
    <property type="protein sequence ID" value="KAA3473836.1"/>
    <property type="molecule type" value="Genomic_DNA"/>
</dbReference>
<protein>
    <submittedName>
        <fullName evidence="5">DNA/RNA polymerases superfamily protein</fullName>
    </submittedName>
</protein>